<protein>
    <recommendedName>
        <fullName evidence="3">Sulfotransferase domain-containing protein</fullName>
    </recommendedName>
</protein>
<dbReference type="RefSeq" id="WP_068803490.1">
    <property type="nucleotide sequence ID" value="NZ_CP014671.1"/>
</dbReference>
<keyword evidence="2" id="KW-1185">Reference proteome</keyword>
<sequence length="225" mass="26527">MFVSIHIPKTAGTALAKIFDDTSLRRIMYDYGSERDIEAVRTCLPEVRDHKDLVLSYFSYLHGHFHYLKYAEVFADSPFITTVRDPADRVISQYLHVLRSGDRNIKQHRMVMDGEIDVVEFSKFKYIGNAQWYYLEGRPVKDYDFIFVQEQFEYSLRKFCTLFNKPEITEYLGWFDGVPTVNEKPASSQKMPAAKITESDRKEIYKHCERDVEVYRLAKEKLEST</sequence>
<evidence type="ECO:0000313" key="2">
    <source>
        <dbReference type="Proteomes" id="UP000092952"/>
    </source>
</evidence>
<name>A0A1B1YSK7_9GAMM</name>
<gene>
    <name evidence="1" type="ORF">PG2T_06160</name>
</gene>
<dbReference type="SUPFAM" id="SSF52540">
    <property type="entry name" value="P-loop containing nucleoside triphosphate hydrolases"/>
    <property type="match status" value="1"/>
</dbReference>
<dbReference type="EMBL" id="CP014671">
    <property type="protein sequence ID" value="ANX03818.1"/>
    <property type="molecule type" value="Genomic_DNA"/>
</dbReference>
<accession>A0A1B1YSK7</accession>
<dbReference type="STRING" id="1810504.PG2T_06160"/>
<dbReference type="KEGG" id="gbi:PG2T_06160"/>
<dbReference type="InterPro" id="IPR005331">
    <property type="entry name" value="Sulfotransferase"/>
</dbReference>
<dbReference type="Gene3D" id="3.40.50.300">
    <property type="entry name" value="P-loop containing nucleotide triphosphate hydrolases"/>
    <property type="match status" value="2"/>
</dbReference>
<evidence type="ECO:0000313" key="1">
    <source>
        <dbReference type="EMBL" id="ANX03818.1"/>
    </source>
</evidence>
<proteinExistence type="predicted"/>
<organism evidence="1 2">
    <name type="scientific">Immundisolibacter cernigliae</name>
    <dbReference type="NCBI Taxonomy" id="1810504"/>
    <lineage>
        <taxon>Bacteria</taxon>
        <taxon>Pseudomonadati</taxon>
        <taxon>Pseudomonadota</taxon>
        <taxon>Gammaproteobacteria</taxon>
        <taxon>Immundisolibacterales</taxon>
        <taxon>Immundisolibacteraceae</taxon>
        <taxon>Immundisolibacter</taxon>
    </lineage>
</organism>
<dbReference type="GO" id="GO:0016020">
    <property type="term" value="C:membrane"/>
    <property type="evidence" value="ECO:0007669"/>
    <property type="project" value="InterPro"/>
</dbReference>
<reference evidence="2" key="1">
    <citation type="submission" date="2016-03" db="EMBL/GenBank/DDBJ databases">
        <title>Complete genome sequence of Solimmundus cernigliae, representing a novel lineage of polycyclic aromatic hydrocarbon degraders within the Gammaproteobacteria.</title>
        <authorList>
            <person name="Singleton D.R."/>
            <person name="Dickey A.N."/>
            <person name="Scholl E.H."/>
            <person name="Wright F.A."/>
            <person name="Aitken M.D."/>
        </authorList>
    </citation>
    <scope>NUCLEOTIDE SEQUENCE [LARGE SCALE GENOMIC DNA]</scope>
    <source>
        <strain evidence="2">TR3.2</strain>
    </source>
</reference>
<dbReference type="AlphaFoldDB" id="A0A1B1YSK7"/>
<dbReference type="InterPro" id="IPR027417">
    <property type="entry name" value="P-loop_NTPase"/>
</dbReference>
<dbReference type="InParanoid" id="A0A1B1YSK7"/>
<dbReference type="GO" id="GO:0008146">
    <property type="term" value="F:sulfotransferase activity"/>
    <property type="evidence" value="ECO:0007669"/>
    <property type="project" value="InterPro"/>
</dbReference>
<evidence type="ECO:0008006" key="3">
    <source>
        <dbReference type="Google" id="ProtNLM"/>
    </source>
</evidence>
<dbReference type="Proteomes" id="UP000092952">
    <property type="component" value="Chromosome"/>
</dbReference>
<dbReference type="Pfam" id="PF03567">
    <property type="entry name" value="Sulfotransfer_2"/>
    <property type="match status" value="1"/>
</dbReference>
<dbReference type="OrthoDB" id="7981249at2"/>